<feature type="transmembrane region" description="Helical" evidence="5">
    <location>
        <begin position="115"/>
        <end position="138"/>
    </location>
</feature>
<feature type="transmembrane region" description="Helical" evidence="5">
    <location>
        <begin position="200"/>
        <end position="220"/>
    </location>
</feature>
<dbReference type="KEGG" id="maqe:RJ40_07560"/>
<dbReference type="Proteomes" id="UP001042704">
    <property type="component" value="Chromosome"/>
</dbReference>
<evidence type="ECO:0000256" key="2">
    <source>
        <dbReference type="ARBA" id="ARBA00022692"/>
    </source>
</evidence>
<evidence type="ECO:0000256" key="1">
    <source>
        <dbReference type="ARBA" id="ARBA00004141"/>
    </source>
</evidence>
<accession>A0A8A3S5E9</accession>
<evidence type="ECO:0000256" key="5">
    <source>
        <dbReference type="SAM" id="Phobius"/>
    </source>
</evidence>
<keyword evidence="3 5" id="KW-1133">Transmembrane helix</keyword>
<feature type="transmembrane region" description="Helical" evidence="5">
    <location>
        <begin position="35"/>
        <end position="58"/>
    </location>
</feature>
<evidence type="ECO:0000313" key="7">
    <source>
        <dbReference type="EMBL" id="QSZ67368.1"/>
    </source>
</evidence>
<reference evidence="7" key="1">
    <citation type="journal article" date="2001" name="Int. J. Syst. Evol. Microbiol.">
        <title>Methanofollis aquaemaris sp. nov., a methanogen isolated from an aquaculture fish pond.</title>
        <authorList>
            <person name="Lai M.C."/>
            <person name="Chen S.C."/>
        </authorList>
    </citation>
    <scope>NUCLEOTIDE SEQUENCE</scope>
    <source>
        <strain evidence="7">N2F9704</strain>
    </source>
</reference>
<feature type="transmembrane region" description="Helical" evidence="5">
    <location>
        <begin position="70"/>
        <end position="103"/>
    </location>
</feature>
<dbReference type="Pfam" id="PF04893">
    <property type="entry name" value="Yip1"/>
    <property type="match status" value="1"/>
</dbReference>
<dbReference type="GO" id="GO:0016020">
    <property type="term" value="C:membrane"/>
    <property type="evidence" value="ECO:0007669"/>
    <property type="project" value="UniProtKB-SubCell"/>
</dbReference>
<organism evidence="7 8">
    <name type="scientific">Methanofollis aquaemaris</name>
    <dbReference type="NCBI Taxonomy" id="126734"/>
    <lineage>
        <taxon>Archaea</taxon>
        <taxon>Methanobacteriati</taxon>
        <taxon>Methanobacteriota</taxon>
        <taxon>Stenosarchaea group</taxon>
        <taxon>Methanomicrobia</taxon>
        <taxon>Methanomicrobiales</taxon>
        <taxon>Methanomicrobiaceae</taxon>
        <taxon>Methanofollis</taxon>
    </lineage>
</organism>
<gene>
    <name evidence="7" type="ORF">RJ40_07560</name>
</gene>
<dbReference type="EMBL" id="CP036172">
    <property type="protein sequence ID" value="QSZ67368.1"/>
    <property type="molecule type" value="Genomic_DNA"/>
</dbReference>
<proteinExistence type="predicted"/>
<keyword evidence="8" id="KW-1185">Reference proteome</keyword>
<feature type="transmembrane region" description="Helical" evidence="5">
    <location>
        <begin position="168"/>
        <end position="188"/>
    </location>
</feature>
<dbReference type="InterPro" id="IPR006977">
    <property type="entry name" value="Yip1_dom"/>
</dbReference>
<feature type="domain" description="Yip1" evidence="6">
    <location>
        <begin position="14"/>
        <end position="217"/>
    </location>
</feature>
<reference evidence="7" key="2">
    <citation type="submission" date="2019-02" db="EMBL/GenBank/DDBJ databases">
        <authorList>
            <person name="Chen S.-C."/>
            <person name="Chien H.-H."/>
            <person name="Lai M.-C."/>
        </authorList>
    </citation>
    <scope>NUCLEOTIDE SEQUENCE</scope>
    <source>
        <strain evidence="7">N2F9704</strain>
    </source>
</reference>
<name>A0A8A3S5E9_9EURY</name>
<keyword evidence="4 5" id="KW-0472">Membrane</keyword>
<keyword evidence="2 5" id="KW-0812">Transmembrane</keyword>
<comment type="subcellular location">
    <subcellularLocation>
        <location evidence="1">Membrane</location>
        <topology evidence="1">Multi-pass membrane protein</topology>
    </subcellularLocation>
</comment>
<evidence type="ECO:0000313" key="8">
    <source>
        <dbReference type="Proteomes" id="UP001042704"/>
    </source>
</evidence>
<evidence type="ECO:0000256" key="4">
    <source>
        <dbReference type="ARBA" id="ARBA00023136"/>
    </source>
</evidence>
<protein>
    <submittedName>
        <fullName evidence="7">YIP1 family protein</fullName>
    </submittedName>
</protein>
<sequence>MDVPEITMSHWIVDLLLNPDAFFRERAGQEAGLKFPLLFVLLAGLAAAPGAYTMVGIMGPLLPPEAQSFLWIGGVIAALFSLIGTIFIFILFVIVFHLLSAVLRGVGDIKKSFEAVGYGFLPMVLGYVLSSVAILYYAPSIVLPQVDPTTPAGAEAFGQAIASSPMTMMSAILGILFILWSANIWIFGMRHARSLTLRNAAITVGVPVGIYIIIQIWSLGVL</sequence>
<evidence type="ECO:0000256" key="3">
    <source>
        <dbReference type="ARBA" id="ARBA00022989"/>
    </source>
</evidence>
<dbReference type="AlphaFoldDB" id="A0A8A3S5E9"/>
<evidence type="ECO:0000259" key="6">
    <source>
        <dbReference type="Pfam" id="PF04893"/>
    </source>
</evidence>